<sequence length="385" mass="42414">MTHAQQDGGREKRDRSQQHKAQMEAEGKVKEEAGPVSDGAVSGADRVVGNVRGLEVSDSAPPQAPATANGSPDEHVTKITSERLAAIEDEEALDKMLDETTDFEERKLIRAAMRELRKKKRDALLGLSQENAAQRDEERASRQQQQKEEQKVRPGGGTVVAGLKKAEKLTDSCAHKGSVPSQPSPSSTCSRKVGSIFDRPDDSPSRSAAGGGMAELEKRQAEKRKELMKPKTSITQSRQAMIEKLEKQSGGQAVTQVNRVPRSPVSGVPNSKNIKQMLLDWCRAKTHSYENVNIQNFSSSWSDGLAFCALVHHFYPHAFDYSSLSPTDRKHNFETAFTTAEKLADCPPLLDVEDMHCEGPYSVWGYDDPEMAGSPKFEHEITLCI</sequence>
<evidence type="ECO:0000259" key="2">
    <source>
        <dbReference type="PROSITE" id="PS50021"/>
    </source>
</evidence>
<feature type="region of interest" description="Disordered" evidence="1">
    <location>
        <begin position="245"/>
        <end position="269"/>
    </location>
</feature>
<feature type="domain" description="Calponin-homology (CH)" evidence="2">
    <location>
        <begin position="272"/>
        <end position="375"/>
    </location>
</feature>
<proteinExistence type="predicted"/>
<feature type="compositionally biased region" description="Polar residues" evidence="1">
    <location>
        <begin position="179"/>
        <end position="190"/>
    </location>
</feature>
<dbReference type="Gene3D" id="1.10.418.10">
    <property type="entry name" value="Calponin-like domain"/>
    <property type="match status" value="1"/>
</dbReference>
<dbReference type="InterPro" id="IPR050540">
    <property type="entry name" value="F-actin_Monoox_Mical"/>
</dbReference>
<comment type="caution">
    <text evidence="3">The sequence shown here is derived from an EMBL/GenBank/DDBJ whole genome shotgun (WGS) entry which is preliminary data.</text>
</comment>
<dbReference type="PROSITE" id="PS50021">
    <property type="entry name" value="CH"/>
    <property type="match status" value="1"/>
</dbReference>
<dbReference type="FunFam" id="1.10.418.10:FF:000149">
    <property type="entry name" value="Smoothelin-like 1"/>
    <property type="match status" value="1"/>
</dbReference>
<dbReference type="SUPFAM" id="SSF47576">
    <property type="entry name" value="Calponin-homology domain, CH-domain"/>
    <property type="match status" value="1"/>
</dbReference>
<dbReference type="PANTHER" id="PTHR23167">
    <property type="entry name" value="CALPONIN HOMOLOGY DOMAIN-CONTAINING PROTEIN DDB_G0272472-RELATED"/>
    <property type="match status" value="1"/>
</dbReference>
<dbReference type="Pfam" id="PF12510">
    <property type="entry name" value="Smoothelin"/>
    <property type="match status" value="1"/>
</dbReference>
<feature type="compositionally biased region" description="Polar residues" evidence="1">
    <location>
        <begin position="249"/>
        <end position="258"/>
    </location>
</feature>
<dbReference type="SMART" id="SM00033">
    <property type="entry name" value="CH"/>
    <property type="match status" value="1"/>
</dbReference>
<feature type="compositionally biased region" description="Basic and acidic residues" evidence="1">
    <location>
        <begin position="133"/>
        <end position="152"/>
    </location>
</feature>
<feature type="region of interest" description="Disordered" evidence="1">
    <location>
        <begin position="1"/>
        <end position="81"/>
    </location>
</feature>
<dbReference type="OrthoDB" id="21607at2759"/>
<feature type="compositionally biased region" description="Basic and acidic residues" evidence="1">
    <location>
        <begin position="8"/>
        <end position="33"/>
    </location>
</feature>
<feature type="region of interest" description="Disordered" evidence="1">
    <location>
        <begin position="121"/>
        <end position="217"/>
    </location>
</feature>
<dbReference type="Pfam" id="PF00307">
    <property type="entry name" value="CH"/>
    <property type="match status" value="1"/>
</dbReference>
<dbReference type="EMBL" id="JAERUA010000001">
    <property type="protein sequence ID" value="KAI1904954.1"/>
    <property type="molecule type" value="Genomic_DNA"/>
</dbReference>
<reference evidence="3" key="1">
    <citation type="submission" date="2021-01" db="EMBL/GenBank/DDBJ databases">
        <authorList>
            <person name="Zahm M."/>
            <person name="Roques C."/>
            <person name="Cabau C."/>
            <person name="Klopp C."/>
            <person name="Donnadieu C."/>
            <person name="Jouanno E."/>
            <person name="Lampietro C."/>
            <person name="Louis A."/>
            <person name="Herpin A."/>
            <person name="Echchiki A."/>
            <person name="Berthelot C."/>
            <person name="Parey E."/>
            <person name="Roest-Crollius H."/>
            <person name="Braasch I."/>
            <person name="Postlethwait J."/>
            <person name="Bobe J."/>
            <person name="Montfort J."/>
            <person name="Bouchez O."/>
            <person name="Begum T."/>
            <person name="Mejri S."/>
            <person name="Adams A."/>
            <person name="Chen W.-J."/>
            <person name="Guiguen Y."/>
        </authorList>
    </citation>
    <scope>NUCLEOTIDE SEQUENCE</scope>
    <source>
        <tissue evidence="3">Blood</tissue>
    </source>
</reference>
<organism evidence="3 4">
    <name type="scientific">Albula goreensis</name>
    <dbReference type="NCBI Taxonomy" id="1534307"/>
    <lineage>
        <taxon>Eukaryota</taxon>
        <taxon>Metazoa</taxon>
        <taxon>Chordata</taxon>
        <taxon>Craniata</taxon>
        <taxon>Vertebrata</taxon>
        <taxon>Euteleostomi</taxon>
        <taxon>Actinopterygii</taxon>
        <taxon>Neopterygii</taxon>
        <taxon>Teleostei</taxon>
        <taxon>Albuliformes</taxon>
        <taxon>Albulidae</taxon>
        <taxon>Albula</taxon>
    </lineage>
</organism>
<dbReference type="InterPro" id="IPR001715">
    <property type="entry name" value="CH_dom"/>
</dbReference>
<keyword evidence="4" id="KW-1185">Reference proteome</keyword>
<dbReference type="PANTHER" id="PTHR23167:SF52">
    <property type="entry name" value="SMOOTHELIN"/>
    <property type="match status" value="1"/>
</dbReference>
<gene>
    <name evidence="3" type="ORF">AGOR_G00010990</name>
</gene>
<accession>A0A8T3E9J7</accession>
<feature type="compositionally biased region" description="Basic and acidic residues" evidence="1">
    <location>
        <begin position="164"/>
        <end position="174"/>
    </location>
</feature>
<dbReference type="InterPro" id="IPR022189">
    <property type="entry name" value="SMTN"/>
</dbReference>
<name>A0A8T3E9J7_9TELE</name>
<protein>
    <recommendedName>
        <fullName evidence="2">Calponin-homology (CH) domain-containing protein</fullName>
    </recommendedName>
</protein>
<dbReference type="InterPro" id="IPR036872">
    <property type="entry name" value="CH_dom_sf"/>
</dbReference>
<evidence type="ECO:0000313" key="4">
    <source>
        <dbReference type="Proteomes" id="UP000829720"/>
    </source>
</evidence>
<dbReference type="AlphaFoldDB" id="A0A8T3E9J7"/>
<evidence type="ECO:0000256" key="1">
    <source>
        <dbReference type="SAM" id="MobiDB-lite"/>
    </source>
</evidence>
<dbReference type="Proteomes" id="UP000829720">
    <property type="component" value="Unassembled WGS sequence"/>
</dbReference>
<evidence type="ECO:0000313" key="3">
    <source>
        <dbReference type="EMBL" id="KAI1904954.1"/>
    </source>
</evidence>
<feature type="compositionally biased region" description="Basic and acidic residues" evidence="1">
    <location>
        <begin position="72"/>
        <end position="81"/>
    </location>
</feature>